<dbReference type="InterPro" id="IPR043136">
    <property type="entry name" value="B30.2/SPRY_sf"/>
</dbReference>
<dbReference type="InterPro" id="IPR003877">
    <property type="entry name" value="SPRY_dom"/>
</dbReference>
<proteinExistence type="predicted"/>
<dbReference type="InterPro" id="IPR013320">
    <property type="entry name" value="ConA-like_dom_sf"/>
</dbReference>
<organism evidence="4 5">
    <name type="scientific">Aphanomyces stellatus</name>
    <dbReference type="NCBI Taxonomy" id="120398"/>
    <lineage>
        <taxon>Eukaryota</taxon>
        <taxon>Sar</taxon>
        <taxon>Stramenopiles</taxon>
        <taxon>Oomycota</taxon>
        <taxon>Saprolegniomycetes</taxon>
        <taxon>Saprolegniales</taxon>
        <taxon>Verrucalvaceae</taxon>
        <taxon>Aphanomyces</taxon>
    </lineage>
</organism>
<protein>
    <submittedName>
        <fullName evidence="4">Aste57867_2590 protein</fullName>
    </submittedName>
</protein>
<dbReference type="EMBL" id="CAADRA010000339">
    <property type="protein sequence ID" value="VFT79786.1"/>
    <property type="molecule type" value="Genomic_DNA"/>
</dbReference>
<evidence type="ECO:0000259" key="2">
    <source>
        <dbReference type="Pfam" id="PF00622"/>
    </source>
</evidence>
<dbReference type="Proteomes" id="UP000332933">
    <property type="component" value="Unassembled WGS sequence"/>
</dbReference>
<name>A0A485KDJ8_9STRA</name>
<evidence type="ECO:0000256" key="1">
    <source>
        <dbReference type="SAM" id="MobiDB-lite"/>
    </source>
</evidence>
<accession>A0A485KDJ8</accession>
<reference evidence="4 5" key="1">
    <citation type="submission" date="2019-03" db="EMBL/GenBank/DDBJ databases">
        <authorList>
            <person name="Gaulin E."/>
            <person name="Dumas B."/>
        </authorList>
    </citation>
    <scope>NUCLEOTIDE SEQUENCE [LARGE SCALE GENOMIC DNA]</scope>
    <source>
        <strain evidence="4">CBS 568.67</strain>
    </source>
</reference>
<feature type="domain" description="SPRY" evidence="2">
    <location>
        <begin position="272"/>
        <end position="330"/>
    </location>
</feature>
<feature type="region of interest" description="Disordered" evidence="1">
    <location>
        <begin position="1"/>
        <end position="42"/>
    </location>
</feature>
<dbReference type="AlphaFoldDB" id="A0A485KDJ8"/>
<dbReference type="Gene3D" id="2.60.120.920">
    <property type="match status" value="1"/>
</dbReference>
<reference evidence="3" key="2">
    <citation type="submission" date="2019-06" db="EMBL/GenBank/DDBJ databases">
        <title>Genomics analysis of Aphanomyces spp. identifies a new class of oomycete effector associated with host adaptation.</title>
        <authorList>
            <person name="Gaulin E."/>
        </authorList>
    </citation>
    <scope>NUCLEOTIDE SEQUENCE</scope>
    <source>
        <strain evidence="3">CBS 578.67</strain>
    </source>
</reference>
<gene>
    <name evidence="4" type="primary">Aste57867_2590</name>
    <name evidence="3" type="ORF">As57867_002583</name>
    <name evidence="4" type="ORF">ASTE57867_2590</name>
</gene>
<evidence type="ECO:0000313" key="3">
    <source>
        <dbReference type="EMBL" id="KAF0716906.1"/>
    </source>
</evidence>
<sequence>MHRATPPKPKIMVTGPLLPPRDPRWESAQDATRSKRNHESHPIAKEFVRKMKEQCSAGQALIEEQRAETQALLHANKQALASASEHFVQANKKMDAMLSALRAELGHLATREAEIQALLLSKPPMKKKRRKSTEPGNASSKTTTPPSSSTATPPALTAAPTPAPPPQWDLERCGPLGHISNLGRRVHMTGDGWNVVVAAAPVDLFRIRMTLPPTPLQHPVAIGFIWEPNLWKIPAMNPHRVFAFHKKGWFLDVQSGALCSRESSDEAPPPPPPSMDRIVSGDVISVSFDLHAETIVFAKNGASIGTLRGVNEPTLFPAVVAHDEGVEVEFLA</sequence>
<evidence type="ECO:0000313" key="4">
    <source>
        <dbReference type="EMBL" id="VFT79786.1"/>
    </source>
</evidence>
<keyword evidence="5" id="KW-1185">Reference proteome</keyword>
<dbReference type="OrthoDB" id="68115at2759"/>
<feature type="compositionally biased region" description="Low complexity" evidence="1">
    <location>
        <begin position="138"/>
        <end position="160"/>
    </location>
</feature>
<evidence type="ECO:0000313" key="5">
    <source>
        <dbReference type="Proteomes" id="UP000332933"/>
    </source>
</evidence>
<dbReference type="SUPFAM" id="SSF49899">
    <property type="entry name" value="Concanavalin A-like lectins/glucanases"/>
    <property type="match status" value="1"/>
</dbReference>
<dbReference type="EMBL" id="VJMH01000339">
    <property type="protein sequence ID" value="KAF0716906.1"/>
    <property type="molecule type" value="Genomic_DNA"/>
</dbReference>
<feature type="region of interest" description="Disordered" evidence="1">
    <location>
        <begin position="119"/>
        <end position="167"/>
    </location>
</feature>
<dbReference type="Pfam" id="PF00622">
    <property type="entry name" value="SPRY"/>
    <property type="match status" value="1"/>
</dbReference>